<keyword evidence="3" id="KW-1185">Reference proteome</keyword>
<dbReference type="InterPro" id="IPR001387">
    <property type="entry name" value="Cro/C1-type_HTH"/>
</dbReference>
<comment type="caution">
    <text evidence="2">The sequence shown here is derived from an EMBL/GenBank/DDBJ whole genome shotgun (WGS) entry which is preliminary data.</text>
</comment>
<dbReference type="SUPFAM" id="SSF47413">
    <property type="entry name" value="lambda repressor-like DNA-binding domains"/>
    <property type="match status" value="1"/>
</dbReference>
<dbReference type="AlphaFoldDB" id="A0AAE3KR71"/>
<proteinExistence type="predicted"/>
<dbReference type="EMBL" id="JAMZMM010000319">
    <property type="protein sequence ID" value="MCP2731368.1"/>
    <property type="molecule type" value="Genomic_DNA"/>
</dbReference>
<dbReference type="Gene3D" id="1.10.260.40">
    <property type="entry name" value="lambda repressor-like DNA-binding domains"/>
    <property type="match status" value="1"/>
</dbReference>
<reference evidence="2" key="1">
    <citation type="submission" date="2022-06" db="EMBL/GenBank/DDBJ databases">
        <title>New cyanobacteria of genus Symplocastrum in benthos of Lake Baikal.</title>
        <authorList>
            <person name="Sorokovikova E."/>
            <person name="Tikhonova I."/>
            <person name="Krasnopeev A."/>
            <person name="Evseev P."/>
            <person name="Gladkikh A."/>
            <person name="Belykh O."/>
        </authorList>
    </citation>
    <scope>NUCLEOTIDE SEQUENCE</scope>
    <source>
        <strain evidence="2">BBK-W-15</strain>
    </source>
</reference>
<feature type="coiled-coil region" evidence="1">
    <location>
        <begin position="60"/>
        <end position="101"/>
    </location>
</feature>
<evidence type="ECO:0000256" key="1">
    <source>
        <dbReference type="SAM" id="Coils"/>
    </source>
</evidence>
<evidence type="ECO:0000313" key="3">
    <source>
        <dbReference type="Proteomes" id="UP001204953"/>
    </source>
</evidence>
<sequence length="204" mass="23604">MSYKNNCDRVNSWTINLWRGCEEVIPEFDENGNLPPGIHYCEWEEFNDRFGTTATRRRMIDGLELAITQLKADRDSYQSQVDELKSEIAEYERLIKCDKSQSISIKIDSLNKIPDALIKARIAAKISQEKLAEILGIEEERVKEYEDTDYQCASFVEILEVSTVLGVEFEMAVMRVDFEEIEAVKGSAEKWRKRKMIMTAKITS</sequence>
<dbReference type="Proteomes" id="UP001204953">
    <property type="component" value="Unassembled WGS sequence"/>
</dbReference>
<name>A0AAE3KR71_9CYAN</name>
<gene>
    <name evidence="2" type="ORF">NJ959_23360</name>
</gene>
<dbReference type="CDD" id="cd00093">
    <property type="entry name" value="HTH_XRE"/>
    <property type="match status" value="1"/>
</dbReference>
<dbReference type="InterPro" id="IPR053860">
    <property type="entry name" value="DUF6932"/>
</dbReference>
<dbReference type="Pfam" id="PF22014">
    <property type="entry name" value="DUF6932"/>
    <property type="match status" value="1"/>
</dbReference>
<dbReference type="InterPro" id="IPR010982">
    <property type="entry name" value="Lambda_DNA-bd_dom_sf"/>
</dbReference>
<protein>
    <submittedName>
        <fullName evidence="2">DNA-binding protein</fullName>
    </submittedName>
</protein>
<keyword evidence="1" id="KW-0175">Coiled coil</keyword>
<organism evidence="2 3">
    <name type="scientific">Limnofasciculus baicalensis BBK-W-15</name>
    <dbReference type="NCBI Taxonomy" id="2699891"/>
    <lineage>
        <taxon>Bacteria</taxon>
        <taxon>Bacillati</taxon>
        <taxon>Cyanobacteriota</taxon>
        <taxon>Cyanophyceae</taxon>
        <taxon>Coleofasciculales</taxon>
        <taxon>Coleofasciculaceae</taxon>
        <taxon>Limnofasciculus</taxon>
        <taxon>Limnofasciculus baicalensis</taxon>
    </lineage>
</organism>
<accession>A0AAE3KR71</accession>
<dbReference type="GO" id="GO:0003677">
    <property type="term" value="F:DNA binding"/>
    <property type="evidence" value="ECO:0007669"/>
    <property type="project" value="UniProtKB-KW"/>
</dbReference>
<evidence type="ECO:0000313" key="2">
    <source>
        <dbReference type="EMBL" id="MCP2731368.1"/>
    </source>
</evidence>
<keyword evidence="2" id="KW-0238">DNA-binding</keyword>